<dbReference type="EMBL" id="UZAH01030470">
    <property type="protein sequence ID" value="VDP10663.1"/>
    <property type="molecule type" value="Genomic_DNA"/>
</dbReference>
<feature type="transmembrane region" description="Helical" evidence="2">
    <location>
        <begin position="404"/>
        <end position="430"/>
    </location>
</feature>
<evidence type="ECO:0000256" key="2">
    <source>
        <dbReference type="SAM" id="Phobius"/>
    </source>
</evidence>
<accession>A0A3P8ENN4</accession>
<evidence type="ECO:0000259" key="3">
    <source>
        <dbReference type="Pfam" id="PF07245"/>
    </source>
</evidence>
<reference evidence="4" key="1">
    <citation type="submission" date="2018-11" db="EMBL/GenBank/DDBJ databases">
        <authorList>
            <consortium name="Pathogen Informatics"/>
        </authorList>
    </citation>
    <scope>NUCLEOTIDE SEQUENCE [LARGE SCALE GENOMIC DNA]</scope>
</reference>
<evidence type="ECO:0000256" key="1">
    <source>
        <dbReference type="SAM" id="MobiDB-lite"/>
    </source>
</evidence>
<name>A0A3P8ENN4_HELPZ</name>
<sequence>MARITATRGSADGKIREAELVTATRRKIRRPVNLLIPLEIQDSSEGKEQEAMEAHQDRDAPPSSDASDSCGGPGCDCFYLSSGCLFFRIFAKPRSTKIYEVFRCVRWSEMIKLEVQVEYANPKMGRLDYIISMAPNVAVNVPPLQLTMTSLTLPPIPALNDRFITDGRDIAIWTGAVTPNLYCDSSVEAQALNCTLVDDCKCAPAESKVTCHCTPSDIAKEFAQIQLKLPVRTASWELLQHGGSSLIAKIPHMVSSEIIVEFHQTFDMALLKVETVKCSIDSSPLEGCYNCANGAIARVRCISEKYSVGEVLCDKTAFVLTCAPHGPESTLRFHLDAARQLLQCTISCGQSQQKFVLSGVLKYVNPIHHSALTALNRNSTIYQEVSWPDLGHIFDVIMSWYKTLFIVLILVALALLTTYTFLNIIGLRILGFAWRALWTASCFPFRAVLMVLRLLGNRYCNRHAPAKKSA</sequence>
<feature type="region of interest" description="Disordered" evidence="1">
    <location>
        <begin position="43"/>
        <end position="67"/>
    </location>
</feature>
<keyword evidence="2" id="KW-0472">Membrane</keyword>
<dbReference type="Pfam" id="PF07245">
    <property type="entry name" value="Phlebovirus_G2"/>
    <property type="match status" value="1"/>
</dbReference>
<keyword evidence="2" id="KW-1133">Transmembrane helix</keyword>
<dbReference type="InterPro" id="IPR009878">
    <property type="entry name" value="Phlebovirus_G2_fusion"/>
</dbReference>
<feature type="compositionally biased region" description="Basic and acidic residues" evidence="1">
    <location>
        <begin position="44"/>
        <end position="60"/>
    </location>
</feature>
<dbReference type="AlphaFoldDB" id="A0A3P8ENN4"/>
<feature type="domain" description="Phlebovirus glycoprotein G2 fusion" evidence="3">
    <location>
        <begin position="49"/>
        <end position="259"/>
    </location>
</feature>
<dbReference type="Gene3D" id="2.60.40.3770">
    <property type="match status" value="1"/>
</dbReference>
<evidence type="ECO:0000313" key="4">
    <source>
        <dbReference type="EMBL" id="VDP10663.1"/>
    </source>
</evidence>
<dbReference type="OrthoDB" id="5868911at2759"/>
<gene>
    <name evidence="4" type="ORF">HPBE_LOCUS18110</name>
</gene>
<protein>
    <recommendedName>
        <fullName evidence="3">Phlebovirus glycoprotein G2 fusion domain-containing protein</fullName>
    </recommendedName>
</protein>
<proteinExistence type="predicted"/>
<organism evidence="4">
    <name type="scientific">Heligmosomoides polygyrus</name>
    <name type="common">Parasitic roundworm</name>
    <dbReference type="NCBI Taxonomy" id="6339"/>
    <lineage>
        <taxon>Eukaryota</taxon>
        <taxon>Metazoa</taxon>
        <taxon>Ecdysozoa</taxon>
        <taxon>Nematoda</taxon>
        <taxon>Chromadorea</taxon>
        <taxon>Rhabditida</taxon>
        <taxon>Rhabditina</taxon>
        <taxon>Rhabditomorpha</taxon>
        <taxon>Strongyloidea</taxon>
        <taxon>Heligmosomidae</taxon>
        <taxon>Heligmosomoides</taxon>
    </lineage>
</organism>
<feature type="transmembrane region" description="Helical" evidence="2">
    <location>
        <begin position="436"/>
        <end position="455"/>
    </location>
</feature>
<keyword evidence="2" id="KW-0812">Transmembrane</keyword>